<proteinExistence type="inferred from homology"/>
<keyword evidence="6" id="KW-1185">Reference proteome</keyword>
<reference evidence="6" key="1">
    <citation type="journal article" date="2016" name="Nat. Biotechnol.">
        <title>Sequencing wild and cultivated cassava and related species reveals extensive interspecific hybridization and genetic diversity.</title>
        <authorList>
            <person name="Bredeson J.V."/>
            <person name="Lyons J.B."/>
            <person name="Prochnik S.E."/>
            <person name="Wu G.A."/>
            <person name="Ha C.M."/>
            <person name="Edsinger-Gonzales E."/>
            <person name="Grimwood J."/>
            <person name="Schmutz J."/>
            <person name="Rabbi I.Y."/>
            <person name="Egesi C."/>
            <person name="Nauluvula P."/>
            <person name="Lebot V."/>
            <person name="Ndunguru J."/>
            <person name="Mkamilo G."/>
            <person name="Bart R.S."/>
            <person name="Setter T.L."/>
            <person name="Gleadow R.M."/>
            <person name="Kulakow P."/>
            <person name="Ferguson M.E."/>
            <person name="Rounsley S."/>
            <person name="Rokhsar D.S."/>
        </authorList>
    </citation>
    <scope>NUCLEOTIDE SEQUENCE [LARGE SCALE GENOMIC DNA]</scope>
    <source>
        <strain evidence="6">cv. AM560-2</strain>
    </source>
</reference>
<dbReference type="GO" id="GO:0004864">
    <property type="term" value="F:protein phosphatase inhibitor activity"/>
    <property type="evidence" value="ECO:0000318"/>
    <property type="project" value="GO_Central"/>
</dbReference>
<dbReference type="OMA" id="WMALAKD"/>
<evidence type="ECO:0000313" key="5">
    <source>
        <dbReference type="EMBL" id="OAY56074.1"/>
    </source>
</evidence>
<name>A0A2C9W991_MANES</name>
<dbReference type="PRINTS" id="PR00634">
    <property type="entry name" value="BETALLERGEN"/>
</dbReference>
<dbReference type="InterPro" id="IPR000916">
    <property type="entry name" value="Bet_v_I/MLP"/>
</dbReference>
<evidence type="ECO:0000313" key="6">
    <source>
        <dbReference type="Proteomes" id="UP000091857"/>
    </source>
</evidence>
<keyword evidence="2" id="KW-0611">Plant defense</keyword>
<organism evidence="5 6">
    <name type="scientific">Manihot esculenta</name>
    <name type="common">Cassava</name>
    <name type="synonym">Jatropha manihot</name>
    <dbReference type="NCBI Taxonomy" id="3983"/>
    <lineage>
        <taxon>Eukaryota</taxon>
        <taxon>Viridiplantae</taxon>
        <taxon>Streptophyta</taxon>
        <taxon>Embryophyta</taxon>
        <taxon>Tracheophyta</taxon>
        <taxon>Spermatophyta</taxon>
        <taxon>Magnoliopsida</taxon>
        <taxon>eudicotyledons</taxon>
        <taxon>Gunneridae</taxon>
        <taxon>Pentapetalae</taxon>
        <taxon>rosids</taxon>
        <taxon>fabids</taxon>
        <taxon>Malpighiales</taxon>
        <taxon>Euphorbiaceae</taxon>
        <taxon>Crotonoideae</taxon>
        <taxon>Manihoteae</taxon>
        <taxon>Manihot</taxon>
    </lineage>
</organism>
<dbReference type="FunFam" id="3.30.530.20:FF:000007">
    <property type="entry name" value="Major pollen allergen Bet v 1-A"/>
    <property type="match status" value="1"/>
</dbReference>
<dbReference type="GO" id="GO:0009738">
    <property type="term" value="P:abscisic acid-activated signaling pathway"/>
    <property type="evidence" value="ECO:0000318"/>
    <property type="project" value="GO_Central"/>
</dbReference>
<keyword evidence="3" id="KW-0568">Pathogenesis-related protein</keyword>
<dbReference type="OrthoDB" id="835525at2759"/>
<dbReference type="GO" id="GO:0010427">
    <property type="term" value="F:abscisic acid binding"/>
    <property type="evidence" value="ECO:0000318"/>
    <property type="project" value="GO_Central"/>
</dbReference>
<dbReference type="InterPro" id="IPR024949">
    <property type="entry name" value="Bet_v_I_allergen"/>
</dbReference>
<accession>A0A2C9W991</accession>
<dbReference type="STRING" id="3983.A0A2C9W991"/>
<dbReference type="GO" id="GO:0038023">
    <property type="term" value="F:signaling receptor activity"/>
    <property type="evidence" value="ECO:0000318"/>
    <property type="project" value="GO_Central"/>
</dbReference>
<dbReference type="AlphaFoldDB" id="A0A2C9W991"/>
<dbReference type="Gene3D" id="3.30.530.20">
    <property type="match status" value="1"/>
</dbReference>
<evidence type="ECO:0000256" key="2">
    <source>
        <dbReference type="ARBA" id="ARBA00022821"/>
    </source>
</evidence>
<dbReference type="Gramene" id="Manes.03G200400.1.v8.1">
    <property type="protein sequence ID" value="Manes.03G200400.1.v8.1.CDS"/>
    <property type="gene ID" value="Manes.03G200400.v8.1"/>
</dbReference>
<evidence type="ECO:0000256" key="1">
    <source>
        <dbReference type="ARBA" id="ARBA00009744"/>
    </source>
</evidence>
<dbReference type="PANTHER" id="PTHR31213">
    <property type="entry name" value="OS08G0374000 PROTEIN-RELATED"/>
    <property type="match status" value="1"/>
</dbReference>
<dbReference type="EMBL" id="CM004389">
    <property type="protein sequence ID" value="OAY56074.1"/>
    <property type="molecule type" value="Genomic_DNA"/>
</dbReference>
<dbReference type="GO" id="GO:0005737">
    <property type="term" value="C:cytoplasm"/>
    <property type="evidence" value="ECO:0000318"/>
    <property type="project" value="GO_Central"/>
</dbReference>
<comment type="similarity">
    <text evidence="1">Belongs to the BetVI family.</text>
</comment>
<comment type="caution">
    <text evidence="5">The sequence shown here is derived from an EMBL/GenBank/DDBJ whole genome shotgun (WGS) entry which is preliminary data.</text>
</comment>
<feature type="domain" description="Bet v I/Major latex protein" evidence="4">
    <location>
        <begin position="5"/>
        <end position="155"/>
    </location>
</feature>
<dbReference type="SUPFAM" id="SSF55961">
    <property type="entry name" value="Bet v1-like"/>
    <property type="match status" value="1"/>
</dbReference>
<dbReference type="InterPro" id="IPR023393">
    <property type="entry name" value="START-like_dom_sf"/>
</dbReference>
<dbReference type="GO" id="GO:0006952">
    <property type="term" value="P:defense response"/>
    <property type="evidence" value="ECO:0007669"/>
    <property type="project" value="UniProtKB-KW"/>
</dbReference>
<gene>
    <name evidence="5" type="ORF">MANES_03G200400v8</name>
</gene>
<dbReference type="Pfam" id="PF00407">
    <property type="entry name" value="Bet_v_1"/>
    <property type="match status" value="1"/>
</dbReference>
<dbReference type="GO" id="GO:0005634">
    <property type="term" value="C:nucleus"/>
    <property type="evidence" value="ECO:0000318"/>
    <property type="project" value="GO_Central"/>
</dbReference>
<dbReference type="CDD" id="cd07816">
    <property type="entry name" value="Bet_v1-like"/>
    <property type="match status" value="1"/>
</dbReference>
<dbReference type="PANTHER" id="PTHR31213:SF55">
    <property type="entry name" value="STRESS-INDUCED PROTEIN SAM22"/>
    <property type="match status" value="1"/>
</dbReference>
<evidence type="ECO:0000259" key="4">
    <source>
        <dbReference type="Pfam" id="PF00407"/>
    </source>
</evidence>
<dbReference type="Proteomes" id="UP000091857">
    <property type="component" value="Chromosome 3"/>
</dbReference>
<sequence>MGIVTNDTEIASAIPAAKLFKIFFLDSSNNFPKFLPQVFKSIEILEGDGGPGSITKTTFAEGTELKYIKHKVDAVDKDNLIYNYTAVEGDPWLEGLDKISYETKIVASPDGGSISKCTTKYFPKGDSQLNEDKIKEGQQKALELFKAVEAIILANPDAY</sequence>
<protein>
    <recommendedName>
        <fullName evidence="4">Bet v I/Major latex protein domain-containing protein</fullName>
    </recommendedName>
</protein>
<evidence type="ECO:0000256" key="3">
    <source>
        <dbReference type="ARBA" id="ARBA00023265"/>
    </source>
</evidence>
<dbReference type="InterPro" id="IPR050279">
    <property type="entry name" value="Plant_def-hormone_signal"/>
</dbReference>